<reference evidence="1" key="1">
    <citation type="submission" date="2018-05" db="EMBL/GenBank/DDBJ databases">
        <authorList>
            <person name="Lanie J.A."/>
            <person name="Ng W.-L."/>
            <person name="Kazmierczak K.M."/>
            <person name="Andrzejewski T.M."/>
            <person name="Davidsen T.M."/>
            <person name="Wayne K.J."/>
            <person name="Tettelin H."/>
            <person name="Glass J.I."/>
            <person name="Rusch D."/>
            <person name="Podicherti R."/>
            <person name="Tsui H.-C.T."/>
            <person name="Winkler M.E."/>
        </authorList>
    </citation>
    <scope>NUCLEOTIDE SEQUENCE</scope>
</reference>
<name>A0A382Q4E8_9ZZZZ</name>
<proteinExistence type="predicted"/>
<dbReference type="EMBL" id="UINC01111882">
    <property type="protein sequence ID" value="SVC80419.1"/>
    <property type="molecule type" value="Genomic_DNA"/>
</dbReference>
<feature type="non-terminal residue" evidence="1">
    <location>
        <position position="46"/>
    </location>
</feature>
<evidence type="ECO:0000313" key="1">
    <source>
        <dbReference type="EMBL" id="SVC80419.1"/>
    </source>
</evidence>
<protein>
    <submittedName>
        <fullName evidence="1">Uncharacterized protein</fullName>
    </submittedName>
</protein>
<organism evidence="1">
    <name type="scientific">marine metagenome</name>
    <dbReference type="NCBI Taxonomy" id="408172"/>
    <lineage>
        <taxon>unclassified sequences</taxon>
        <taxon>metagenomes</taxon>
        <taxon>ecological metagenomes</taxon>
    </lineage>
</organism>
<sequence>MFFKDRSLFNRTVVASRAQQTSLILTPGARKGLFFENGVQPPLDIT</sequence>
<dbReference type="AlphaFoldDB" id="A0A382Q4E8"/>
<gene>
    <name evidence="1" type="ORF">METZ01_LOCUS333273</name>
</gene>
<accession>A0A382Q4E8</accession>